<dbReference type="Proteomes" id="UP001159042">
    <property type="component" value="Unassembled WGS sequence"/>
</dbReference>
<evidence type="ECO:0000259" key="1">
    <source>
        <dbReference type="Pfam" id="PF16064"/>
    </source>
</evidence>
<organism evidence="2 3">
    <name type="scientific">Exocentrus adspersus</name>
    <dbReference type="NCBI Taxonomy" id="1586481"/>
    <lineage>
        <taxon>Eukaryota</taxon>
        <taxon>Metazoa</taxon>
        <taxon>Ecdysozoa</taxon>
        <taxon>Arthropoda</taxon>
        <taxon>Hexapoda</taxon>
        <taxon>Insecta</taxon>
        <taxon>Pterygota</taxon>
        <taxon>Neoptera</taxon>
        <taxon>Endopterygota</taxon>
        <taxon>Coleoptera</taxon>
        <taxon>Polyphaga</taxon>
        <taxon>Cucujiformia</taxon>
        <taxon>Chrysomeloidea</taxon>
        <taxon>Cerambycidae</taxon>
        <taxon>Lamiinae</taxon>
        <taxon>Acanthocinini</taxon>
        <taxon>Exocentrus</taxon>
    </lineage>
</organism>
<dbReference type="Pfam" id="PF16064">
    <property type="entry name" value="DUF4806"/>
    <property type="match status" value="1"/>
</dbReference>
<proteinExistence type="predicted"/>
<reference evidence="2 3" key="1">
    <citation type="journal article" date="2023" name="Insect Mol. Biol.">
        <title>Genome sequencing provides insights into the evolution of gene families encoding plant cell wall-degrading enzymes in longhorned beetles.</title>
        <authorList>
            <person name="Shin N.R."/>
            <person name="Okamura Y."/>
            <person name="Kirsch R."/>
            <person name="Pauchet Y."/>
        </authorList>
    </citation>
    <scope>NUCLEOTIDE SEQUENCE [LARGE SCALE GENOMIC DNA]</scope>
    <source>
        <strain evidence="2">EAD_L_NR</strain>
    </source>
</reference>
<comment type="caution">
    <text evidence="2">The sequence shown here is derived from an EMBL/GenBank/DDBJ whole genome shotgun (WGS) entry which is preliminary data.</text>
</comment>
<dbReference type="InterPro" id="IPR032071">
    <property type="entry name" value="DUF4806"/>
</dbReference>
<feature type="domain" description="DUF4806" evidence="1">
    <location>
        <begin position="55"/>
        <end position="136"/>
    </location>
</feature>
<evidence type="ECO:0000313" key="2">
    <source>
        <dbReference type="EMBL" id="KAJ8910077.1"/>
    </source>
</evidence>
<keyword evidence="3" id="KW-1185">Reference proteome</keyword>
<dbReference type="AlphaFoldDB" id="A0AAV8V7I5"/>
<evidence type="ECO:0000313" key="3">
    <source>
        <dbReference type="Proteomes" id="UP001159042"/>
    </source>
</evidence>
<sequence length="170" mass="19831">MVKWNGLLEELVRKQNLQDQFLRQIANDIAEMNNKLIRSKDVPVNPQLRVQSIFKKINLPADSEEEMLCLEQYLSSEDNFNMAVGEVQQLGGNSLYGFLQRALTLFITNRMASNYSWYGKRLKQPFKGLNFARLLITSAQIVFENKSSIMEIEKCIQKWLRRAKERSNKP</sequence>
<name>A0AAV8V7I5_9CUCU</name>
<accession>A0AAV8V7I5</accession>
<dbReference type="EMBL" id="JANEYG010000358">
    <property type="protein sequence ID" value="KAJ8910077.1"/>
    <property type="molecule type" value="Genomic_DNA"/>
</dbReference>
<protein>
    <recommendedName>
        <fullName evidence="1">DUF4806 domain-containing protein</fullName>
    </recommendedName>
</protein>
<gene>
    <name evidence="2" type="ORF">NQ315_012854</name>
</gene>